<dbReference type="AlphaFoldDB" id="A0A9D1WPU5"/>
<accession>A0A9D1WPU5</accession>
<dbReference type="Gene3D" id="3.90.550.10">
    <property type="entry name" value="Spore Coat Polysaccharide Biosynthesis Protein SpsA, Chain A"/>
    <property type="match status" value="1"/>
</dbReference>
<dbReference type="CDD" id="cd00761">
    <property type="entry name" value="Glyco_tranf_GTA_type"/>
    <property type="match status" value="1"/>
</dbReference>
<dbReference type="Proteomes" id="UP000886800">
    <property type="component" value="Unassembled WGS sequence"/>
</dbReference>
<dbReference type="SUPFAM" id="SSF53448">
    <property type="entry name" value="Nucleotide-diphospho-sugar transferases"/>
    <property type="match status" value="1"/>
</dbReference>
<dbReference type="EMBL" id="DXES01000008">
    <property type="protein sequence ID" value="HIX64672.1"/>
    <property type="molecule type" value="Genomic_DNA"/>
</dbReference>
<gene>
    <name evidence="2" type="ORF">H9736_00330</name>
</gene>
<dbReference type="InterPro" id="IPR001173">
    <property type="entry name" value="Glyco_trans_2-like"/>
</dbReference>
<dbReference type="InterPro" id="IPR029044">
    <property type="entry name" value="Nucleotide-diphossugar_trans"/>
</dbReference>
<dbReference type="Pfam" id="PF00535">
    <property type="entry name" value="Glycos_transf_2"/>
    <property type="match status" value="1"/>
</dbReference>
<evidence type="ECO:0000313" key="3">
    <source>
        <dbReference type="Proteomes" id="UP000886800"/>
    </source>
</evidence>
<evidence type="ECO:0000313" key="2">
    <source>
        <dbReference type="EMBL" id="HIX64672.1"/>
    </source>
</evidence>
<dbReference type="PANTHER" id="PTHR22916">
    <property type="entry name" value="GLYCOSYLTRANSFERASE"/>
    <property type="match status" value="1"/>
</dbReference>
<organism evidence="2 3">
    <name type="scientific">Candidatus Anaerotruncus excrementipullorum</name>
    <dbReference type="NCBI Taxonomy" id="2838465"/>
    <lineage>
        <taxon>Bacteria</taxon>
        <taxon>Bacillati</taxon>
        <taxon>Bacillota</taxon>
        <taxon>Clostridia</taxon>
        <taxon>Eubacteriales</taxon>
        <taxon>Oscillospiraceae</taxon>
        <taxon>Anaerotruncus</taxon>
    </lineage>
</organism>
<dbReference type="GO" id="GO:0016758">
    <property type="term" value="F:hexosyltransferase activity"/>
    <property type="evidence" value="ECO:0007669"/>
    <property type="project" value="UniProtKB-ARBA"/>
</dbReference>
<protein>
    <submittedName>
        <fullName evidence="2">Glycosyltransferase</fullName>
    </submittedName>
</protein>
<sequence length="329" mass="37332">MEVVLTIAVPSYNMEAHLPKNLPTYCSPRLAGRLEVLVLDNASQDRTGQIADGFAARYPGTFRVLHRQSRGYGGSINQALAEARGKYFRIVDADDWVDTAALEALVDRLEGCRADVVQTNYRRVVLSTGEQLPVRFSGVEYGRLYTGFATCRENPPCIHSVTYRTGLLRECGFAMQDGIFFVDEEYVILPFLQVKSLVYYDLDLYRYLVGNPAQSTSPANRARYAGHREQVVRRLVEAWRAGQAAGPARDYYFFRTAQAAGDHLTTLYLYLPDRRAGLRAGRAWERYLKAQAPEIWRAVAKKGFLLRLLCRGHVSLPAYERLKRVLLHR</sequence>
<reference evidence="2" key="1">
    <citation type="journal article" date="2021" name="PeerJ">
        <title>Extensive microbial diversity within the chicken gut microbiome revealed by metagenomics and culture.</title>
        <authorList>
            <person name="Gilroy R."/>
            <person name="Ravi A."/>
            <person name="Getino M."/>
            <person name="Pursley I."/>
            <person name="Horton D.L."/>
            <person name="Alikhan N.F."/>
            <person name="Baker D."/>
            <person name="Gharbi K."/>
            <person name="Hall N."/>
            <person name="Watson M."/>
            <person name="Adriaenssens E.M."/>
            <person name="Foster-Nyarko E."/>
            <person name="Jarju S."/>
            <person name="Secka A."/>
            <person name="Antonio M."/>
            <person name="Oren A."/>
            <person name="Chaudhuri R.R."/>
            <person name="La Ragione R."/>
            <person name="Hildebrand F."/>
            <person name="Pallen M.J."/>
        </authorList>
    </citation>
    <scope>NUCLEOTIDE SEQUENCE</scope>
    <source>
        <strain evidence="2">CHK188-5543</strain>
    </source>
</reference>
<feature type="domain" description="Glycosyltransferase 2-like" evidence="1">
    <location>
        <begin position="6"/>
        <end position="140"/>
    </location>
</feature>
<proteinExistence type="predicted"/>
<reference evidence="2" key="2">
    <citation type="submission" date="2021-04" db="EMBL/GenBank/DDBJ databases">
        <authorList>
            <person name="Gilroy R."/>
        </authorList>
    </citation>
    <scope>NUCLEOTIDE SEQUENCE</scope>
    <source>
        <strain evidence="2">CHK188-5543</strain>
    </source>
</reference>
<dbReference type="PANTHER" id="PTHR22916:SF3">
    <property type="entry name" value="UDP-GLCNAC:BETAGAL BETA-1,3-N-ACETYLGLUCOSAMINYLTRANSFERASE-LIKE PROTEIN 1"/>
    <property type="match status" value="1"/>
</dbReference>
<evidence type="ECO:0000259" key="1">
    <source>
        <dbReference type="Pfam" id="PF00535"/>
    </source>
</evidence>
<name>A0A9D1WPU5_9FIRM</name>
<comment type="caution">
    <text evidence="2">The sequence shown here is derived from an EMBL/GenBank/DDBJ whole genome shotgun (WGS) entry which is preliminary data.</text>
</comment>